<dbReference type="EMBL" id="VLKT01000080">
    <property type="protein sequence ID" value="TWI19747.1"/>
    <property type="molecule type" value="Genomic_DNA"/>
</dbReference>
<dbReference type="RefSeq" id="WP_145723034.1">
    <property type="nucleotide sequence ID" value="NZ_VLKT01000080.1"/>
</dbReference>
<proteinExistence type="predicted"/>
<dbReference type="GO" id="GO:0006313">
    <property type="term" value="P:DNA transposition"/>
    <property type="evidence" value="ECO:0007669"/>
    <property type="project" value="InterPro"/>
</dbReference>
<dbReference type="AlphaFoldDB" id="A0A562MII7"/>
<sequence>MVETRIETGTEVRVERRCYISSRVLSAKAFAEAARAHWGIENGLHWVLDVQFKEDQSRLRRGHGATNMAMVRHLALNLIRAMPGKQSIKGKRKLATWDTGYLLAALQAR</sequence>
<reference evidence="2 3" key="1">
    <citation type="journal article" date="2015" name="Stand. Genomic Sci.">
        <title>Genomic Encyclopedia of Bacterial and Archaeal Type Strains, Phase III: the genomes of soil and plant-associated and newly described type strains.</title>
        <authorList>
            <person name="Whitman W.B."/>
            <person name="Woyke T."/>
            <person name="Klenk H.P."/>
            <person name="Zhou Y."/>
            <person name="Lilburn T.G."/>
            <person name="Beck B.J."/>
            <person name="De Vos P."/>
            <person name="Vandamme P."/>
            <person name="Eisen J.A."/>
            <person name="Garrity G."/>
            <person name="Hugenholtz P."/>
            <person name="Kyrpides N.C."/>
        </authorList>
    </citation>
    <scope>NUCLEOTIDE SEQUENCE [LARGE SCALE GENOMIC DNA]</scope>
    <source>
        <strain evidence="2 3">CGMCC 1.2546</strain>
    </source>
</reference>
<evidence type="ECO:0000313" key="2">
    <source>
        <dbReference type="EMBL" id="TWI19747.1"/>
    </source>
</evidence>
<comment type="caution">
    <text evidence="2">The sequence shown here is derived from an EMBL/GenBank/DDBJ whole genome shotgun (WGS) entry which is preliminary data.</text>
</comment>
<name>A0A562MII7_9HYPH</name>
<dbReference type="InterPro" id="IPR047647">
    <property type="entry name" value="ISAs1_transpos"/>
</dbReference>
<protein>
    <submittedName>
        <fullName evidence="2">DDE family transposase</fullName>
    </submittedName>
</protein>
<feature type="domain" description="Transposase IS4-like" evidence="1">
    <location>
        <begin position="15"/>
        <end position="78"/>
    </location>
</feature>
<organism evidence="2 3">
    <name type="scientific">Mesorhizobium tianshanense</name>
    <dbReference type="NCBI Taxonomy" id="39844"/>
    <lineage>
        <taxon>Bacteria</taxon>
        <taxon>Pseudomonadati</taxon>
        <taxon>Pseudomonadota</taxon>
        <taxon>Alphaproteobacteria</taxon>
        <taxon>Hyphomicrobiales</taxon>
        <taxon>Phyllobacteriaceae</taxon>
        <taxon>Mesorhizobium</taxon>
    </lineage>
</organism>
<dbReference type="InterPro" id="IPR051698">
    <property type="entry name" value="Transposase_11-like"/>
</dbReference>
<dbReference type="PANTHER" id="PTHR30298:SF0">
    <property type="entry name" value="PROTEIN YBFL-RELATED"/>
    <property type="match status" value="1"/>
</dbReference>
<dbReference type="GO" id="GO:0004803">
    <property type="term" value="F:transposase activity"/>
    <property type="evidence" value="ECO:0007669"/>
    <property type="project" value="InterPro"/>
</dbReference>
<dbReference type="NCBIfam" id="NF033564">
    <property type="entry name" value="transpos_ISAs1"/>
    <property type="match status" value="1"/>
</dbReference>
<evidence type="ECO:0000313" key="3">
    <source>
        <dbReference type="Proteomes" id="UP000317122"/>
    </source>
</evidence>
<keyword evidence="3" id="KW-1185">Reference proteome</keyword>
<dbReference type="PANTHER" id="PTHR30298">
    <property type="entry name" value="H REPEAT-ASSOCIATED PREDICTED TRANSPOSASE"/>
    <property type="match status" value="1"/>
</dbReference>
<dbReference type="InterPro" id="IPR002559">
    <property type="entry name" value="Transposase_11"/>
</dbReference>
<dbReference type="OrthoDB" id="8001376at2"/>
<gene>
    <name evidence="2" type="ORF">IQ26_07071</name>
</gene>
<dbReference type="Proteomes" id="UP000317122">
    <property type="component" value="Unassembled WGS sequence"/>
</dbReference>
<dbReference type="Pfam" id="PF01609">
    <property type="entry name" value="DDE_Tnp_1"/>
    <property type="match status" value="1"/>
</dbReference>
<evidence type="ECO:0000259" key="1">
    <source>
        <dbReference type="Pfam" id="PF01609"/>
    </source>
</evidence>
<dbReference type="GO" id="GO:0003677">
    <property type="term" value="F:DNA binding"/>
    <property type="evidence" value="ECO:0007669"/>
    <property type="project" value="InterPro"/>
</dbReference>
<accession>A0A562MII7</accession>